<dbReference type="EMBL" id="NVOI01000023">
    <property type="protein sequence ID" value="PGG93791.1"/>
    <property type="molecule type" value="Genomic_DNA"/>
</dbReference>
<dbReference type="Proteomes" id="UP000220934">
    <property type="component" value="Unassembled WGS sequence"/>
</dbReference>
<name>A0A2B4UXR9_9BACI</name>
<dbReference type="Proteomes" id="UP000225320">
    <property type="component" value="Unassembled WGS sequence"/>
</dbReference>
<dbReference type="AlphaFoldDB" id="A0A2B4UXR9"/>
<dbReference type="EMBL" id="NUSY01000033">
    <property type="protein sequence ID" value="PHE09245.1"/>
    <property type="molecule type" value="Genomic_DNA"/>
</dbReference>
<accession>A0A2B4UXR9</accession>
<evidence type="ECO:0000313" key="5">
    <source>
        <dbReference type="Proteomes" id="UP000224044"/>
    </source>
</evidence>
<reference evidence="5 6" key="2">
    <citation type="submission" date="2017-09" db="EMBL/GenBank/DDBJ databases">
        <title>Large-scale bioinformatics analysis of Bacillus genomes uncovers conserved roles of natural products in bacterial physiology.</title>
        <authorList>
            <consortium name="Agbiome Team Llc"/>
            <person name="Bleich R.M."/>
            <person name="Grubbs K.J."/>
            <person name="Santa Maria K.C."/>
            <person name="Allen S.E."/>
            <person name="Farag S."/>
            <person name="Shank E.A."/>
            <person name="Bowers A."/>
        </authorList>
    </citation>
    <scope>NUCLEOTIDE SEQUENCE [LARGE SCALE GENOMIC DNA]</scope>
    <source>
        <strain evidence="3 5">AFS042148</strain>
        <strain evidence="2 6">AFS094862</strain>
    </source>
</reference>
<evidence type="ECO:0000313" key="1">
    <source>
        <dbReference type="EMBL" id="PEN56144.1"/>
    </source>
</evidence>
<evidence type="ECO:0000313" key="6">
    <source>
        <dbReference type="Proteomes" id="UP000225320"/>
    </source>
</evidence>
<gene>
    <name evidence="1" type="ORF">CN596_09520</name>
    <name evidence="3" type="ORF">COF62_21645</name>
    <name evidence="2" type="ORF">CON73_04745</name>
</gene>
<dbReference type="Proteomes" id="UP000224044">
    <property type="component" value="Unassembled WGS sequence"/>
</dbReference>
<dbReference type="RefSeq" id="WP_000443121.1">
    <property type="nucleotide sequence ID" value="NZ_CP036014.1"/>
</dbReference>
<sequence>MERYVEMGPLEDASLVAEILKETRCCDLLHVIKLFDFQSAEQIEHISRGNPSTYSAQWYTTVYV</sequence>
<comment type="caution">
    <text evidence="1">The sequence shown here is derived from an EMBL/GenBank/DDBJ whole genome shotgun (WGS) entry which is preliminary data.</text>
</comment>
<protein>
    <submittedName>
        <fullName evidence="1">Uncharacterized protein</fullName>
    </submittedName>
</protein>
<dbReference type="EMBL" id="NUAJ01000007">
    <property type="protein sequence ID" value="PEN56144.1"/>
    <property type="molecule type" value="Genomic_DNA"/>
</dbReference>
<evidence type="ECO:0000313" key="4">
    <source>
        <dbReference type="Proteomes" id="UP000220934"/>
    </source>
</evidence>
<evidence type="ECO:0000313" key="3">
    <source>
        <dbReference type="EMBL" id="PHE09245.1"/>
    </source>
</evidence>
<reference evidence="1 4" key="1">
    <citation type="submission" date="2017-09" db="EMBL/GenBank/DDBJ databases">
        <title>Large-scale bioinformatics analysis of Bacillus genomes uncovers conserved roles of natural products in bacterial physiology.</title>
        <authorList>
            <consortium name="Agbiome Team Llc"/>
            <person name="Bleich R.M."/>
            <person name="Kirk G.J."/>
            <person name="Santa Maria K.C."/>
            <person name="Allen S.E."/>
            <person name="Farag S."/>
            <person name="Shank E.A."/>
            <person name="Bowers A."/>
        </authorList>
    </citation>
    <scope>NUCLEOTIDE SEQUENCE [LARGE SCALE GENOMIC DNA]</scope>
    <source>
        <strain evidence="1 4">AFS027958</strain>
    </source>
</reference>
<proteinExistence type="predicted"/>
<accession>A0A1D3PE76</accession>
<evidence type="ECO:0000313" key="2">
    <source>
        <dbReference type="EMBL" id="PGG93791.1"/>
    </source>
</evidence>
<organism evidence="1 4">
    <name type="scientific">Bacillus toyonensis</name>
    <dbReference type="NCBI Taxonomy" id="155322"/>
    <lineage>
        <taxon>Bacteria</taxon>
        <taxon>Bacillati</taxon>
        <taxon>Bacillota</taxon>
        <taxon>Bacilli</taxon>
        <taxon>Bacillales</taxon>
        <taxon>Bacillaceae</taxon>
        <taxon>Bacillus</taxon>
        <taxon>Bacillus cereus group</taxon>
    </lineage>
</organism>